<feature type="signal peptide" evidence="1">
    <location>
        <begin position="1"/>
        <end position="19"/>
    </location>
</feature>
<dbReference type="RefSeq" id="WP_093843628.1">
    <property type="nucleotide sequence ID" value="NZ_CP054938.1"/>
</dbReference>
<dbReference type="PROSITE" id="PS51257">
    <property type="entry name" value="PROKAR_LIPOPROTEIN"/>
    <property type="match status" value="1"/>
</dbReference>
<organism evidence="3 4">
    <name type="scientific">Streptomyces harbinensis</name>
    <dbReference type="NCBI Taxonomy" id="1176198"/>
    <lineage>
        <taxon>Bacteria</taxon>
        <taxon>Bacillati</taxon>
        <taxon>Actinomycetota</taxon>
        <taxon>Actinomycetes</taxon>
        <taxon>Kitasatosporales</taxon>
        <taxon>Streptomycetaceae</taxon>
        <taxon>Streptomyces</taxon>
    </lineage>
</organism>
<dbReference type="PANTHER" id="PTHR36933">
    <property type="entry name" value="SLL0788 PROTEIN"/>
    <property type="match status" value="1"/>
</dbReference>
<keyword evidence="1" id="KW-0732">Signal</keyword>
<dbReference type="EMBL" id="FPAB01000005">
    <property type="protein sequence ID" value="SFT00414.1"/>
    <property type="molecule type" value="Genomic_DNA"/>
</dbReference>
<name>A0A1I6UGA5_9ACTN</name>
<accession>A0A1I6UGA5</accession>
<proteinExistence type="predicted"/>
<reference evidence="4" key="1">
    <citation type="submission" date="2016-10" db="EMBL/GenBank/DDBJ databases">
        <authorList>
            <person name="Varghese N."/>
            <person name="Submissions S."/>
        </authorList>
    </citation>
    <scope>NUCLEOTIDE SEQUENCE [LARGE SCALE GENOMIC DNA]</scope>
    <source>
        <strain evidence="4">CGMCC 4.7047</strain>
    </source>
</reference>
<evidence type="ECO:0000313" key="4">
    <source>
        <dbReference type="Proteomes" id="UP000198873"/>
    </source>
</evidence>
<evidence type="ECO:0000313" key="3">
    <source>
        <dbReference type="EMBL" id="SFT00414.1"/>
    </source>
</evidence>
<dbReference type="STRING" id="1176198.SAMN05444716_105549"/>
<dbReference type="AlphaFoldDB" id="A0A1I6UGA5"/>
<feature type="chain" id="PRO_5044373246" evidence="1">
    <location>
        <begin position="20"/>
        <end position="193"/>
    </location>
</feature>
<dbReference type="InterPro" id="IPR012347">
    <property type="entry name" value="Ferritin-like"/>
</dbReference>
<sequence>MTSYRFATRALGAAAVASAVLFTAGCGGDSEPSAGHSRHGGESRADTFNDADVAFAQGMIPHHEQALAMAELARDRADAEAVRTLAEEIERAQGPEIATLRSWLSEWGAEEGHHGGHEMAGMLSGEEMAELEEASGAEFDAAFLRLMIVHHEGAVEMAGELERSGSYEPAKEMAREIASSQSSEIEQMTELLN</sequence>
<dbReference type="InterPro" id="IPR005183">
    <property type="entry name" value="DUF305_CopM-like"/>
</dbReference>
<dbReference type="Gene3D" id="1.20.1260.10">
    <property type="match status" value="1"/>
</dbReference>
<dbReference type="Pfam" id="PF03713">
    <property type="entry name" value="DUF305"/>
    <property type="match status" value="1"/>
</dbReference>
<evidence type="ECO:0000256" key="1">
    <source>
        <dbReference type="SAM" id="SignalP"/>
    </source>
</evidence>
<dbReference type="Proteomes" id="UP000198873">
    <property type="component" value="Unassembled WGS sequence"/>
</dbReference>
<gene>
    <name evidence="3" type="ORF">SAMN05444716_105549</name>
</gene>
<evidence type="ECO:0000259" key="2">
    <source>
        <dbReference type="Pfam" id="PF03713"/>
    </source>
</evidence>
<feature type="domain" description="DUF305" evidence="2">
    <location>
        <begin position="52"/>
        <end position="192"/>
    </location>
</feature>
<protein>
    <submittedName>
        <fullName evidence="3">Uncharacterized conserved protein, DUF305 family</fullName>
    </submittedName>
</protein>
<dbReference type="PANTHER" id="PTHR36933:SF1">
    <property type="entry name" value="SLL0788 PROTEIN"/>
    <property type="match status" value="1"/>
</dbReference>
<keyword evidence="4" id="KW-1185">Reference proteome</keyword>